<proteinExistence type="inferred from homology"/>
<feature type="transmembrane region" description="Helical" evidence="7">
    <location>
        <begin position="81"/>
        <end position="101"/>
    </location>
</feature>
<dbReference type="EMBL" id="JBHSUB010000006">
    <property type="protein sequence ID" value="MFC6377346.1"/>
    <property type="molecule type" value="Genomic_DNA"/>
</dbReference>
<keyword evidence="3" id="KW-0997">Cell inner membrane</keyword>
<name>A0ABW1VUC1_9GAMM</name>
<keyword evidence="5 7" id="KW-1133">Transmembrane helix</keyword>
<dbReference type="InterPro" id="IPR035906">
    <property type="entry name" value="MetI-like_sf"/>
</dbReference>
<feature type="transmembrane region" description="Helical" evidence="7">
    <location>
        <begin position="130"/>
        <end position="159"/>
    </location>
</feature>
<dbReference type="PANTHER" id="PTHR30177:SF4">
    <property type="entry name" value="OSMOPROTECTANT IMPORT PERMEASE PROTEIN OSMW"/>
    <property type="match status" value="1"/>
</dbReference>
<keyword evidence="4 7" id="KW-0812">Transmembrane</keyword>
<evidence type="ECO:0000313" key="10">
    <source>
        <dbReference type="Proteomes" id="UP001596230"/>
    </source>
</evidence>
<dbReference type="Gene3D" id="1.10.3720.10">
    <property type="entry name" value="MetI-like"/>
    <property type="match status" value="1"/>
</dbReference>
<feature type="transmembrane region" description="Helical" evidence="7">
    <location>
        <begin position="53"/>
        <end position="75"/>
    </location>
</feature>
<evidence type="ECO:0000256" key="3">
    <source>
        <dbReference type="ARBA" id="ARBA00022519"/>
    </source>
</evidence>
<evidence type="ECO:0000256" key="1">
    <source>
        <dbReference type="ARBA" id="ARBA00004429"/>
    </source>
</evidence>
<keyword evidence="6 7" id="KW-0472">Membrane</keyword>
<protein>
    <submittedName>
        <fullName evidence="9">ABC transporter permease</fullName>
    </submittedName>
</protein>
<feature type="transmembrane region" description="Helical" evidence="7">
    <location>
        <begin position="179"/>
        <end position="198"/>
    </location>
</feature>
<reference evidence="10" key="1">
    <citation type="journal article" date="2019" name="Int. J. Syst. Evol. Microbiol.">
        <title>The Global Catalogue of Microorganisms (GCM) 10K type strain sequencing project: providing services to taxonomists for standard genome sequencing and annotation.</title>
        <authorList>
            <consortium name="The Broad Institute Genomics Platform"/>
            <consortium name="The Broad Institute Genome Sequencing Center for Infectious Disease"/>
            <person name="Wu L."/>
            <person name="Ma J."/>
        </authorList>
    </citation>
    <scope>NUCLEOTIDE SEQUENCE [LARGE SCALE GENOMIC DNA]</scope>
    <source>
        <strain evidence="10">CGMCC 1.18518</strain>
    </source>
</reference>
<dbReference type="RefSeq" id="WP_385946764.1">
    <property type="nucleotide sequence ID" value="NZ_JBHSUB010000006.1"/>
</dbReference>
<evidence type="ECO:0000256" key="2">
    <source>
        <dbReference type="ARBA" id="ARBA00022448"/>
    </source>
</evidence>
<evidence type="ECO:0000256" key="6">
    <source>
        <dbReference type="ARBA" id="ARBA00023136"/>
    </source>
</evidence>
<comment type="similarity">
    <text evidence="7">Belongs to the binding-protein-dependent transport system permease family.</text>
</comment>
<keyword evidence="2 7" id="KW-0813">Transport</keyword>
<dbReference type="InterPro" id="IPR000515">
    <property type="entry name" value="MetI-like"/>
</dbReference>
<evidence type="ECO:0000256" key="7">
    <source>
        <dbReference type="RuleBase" id="RU363032"/>
    </source>
</evidence>
<evidence type="ECO:0000313" key="9">
    <source>
        <dbReference type="EMBL" id="MFC6377346.1"/>
    </source>
</evidence>
<evidence type="ECO:0000256" key="5">
    <source>
        <dbReference type="ARBA" id="ARBA00022989"/>
    </source>
</evidence>
<evidence type="ECO:0000259" key="8">
    <source>
        <dbReference type="PROSITE" id="PS50928"/>
    </source>
</evidence>
<dbReference type="InterPro" id="IPR051204">
    <property type="entry name" value="ABC_transp_perm/SBD"/>
</dbReference>
<evidence type="ECO:0000256" key="4">
    <source>
        <dbReference type="ARBA" id="ARBA00022692"/>
    </source>
</evidence>
<dbReference type="Pfam" id="PF00528">
    <property type="entry name" value="BPD_transp_1"/>
    <property type="match status" value="1"/>
</dbReference>
<keyword evidence="10" id="KW-1185">Reference proteome</keyword>
<dbReference type="Proteomes" id="UP001596230">
    <property type="component" value="Unassembled WGS sequence"/>
</dbReference>
<dbReference type="PANTHER" id="PTHR30177">
    <property type="entry name" value="GLYCINE BETAINE/L-PROLINE TRANSPORT SYSTEM PERMEASE PROTEIN PROW"/>
    <property type="match status" value="1"/>
</dbReference>
<comment type="subcellular location">
    <subcellularLocation>
        <location evidence="1">Cell inner membrane</location>
        <topology evidence="1">Multi-pass membrane protein</topology>
    </subcellularLocation>
    <subcellularLocation>
        <location evidence="7">Cell membrane</location>
        <topology evidence="7">Multi-pass membrane protein</topology>
    </subcellularLocation>
</comment>
<comment type="caution">
    <text evidence="9">The sequence shown here is derived from an EMBL/GenBank/DDBJ whole genome shotgun (WGS) entry which is preliminary data.</text>
</comment>
<dbReference type="SUPFAM" id="SSF161098">
    <property type="entry name" value="MetI-like"/>
    <property type="match status" value="1"/>
</dbReference>
<feature type="domain" description="ABC transmembrane type-1" evidence="8">
    <location>
        <begin position="18"/>
        <end position="197"/>
    </location>
</feature>
<keyword evidence="3" id="KW-1003">Cell membrane</keyword>
<gene>
    <name evidence="9" type="ORF">ACFP9W_04460</name>
</gene>
<organism evidence="9 10">
    <name type="scientific">Tatumella terrea</name>
    <dbReference type="NCBI Taxonomy" id="419007"/>
    <lineage>
        <taxon>Bacteria</taxon>
        <taxon>Pseudomonadati</taxon>
        <taxon>Pseudomonadota</taxon>
        <taxon>Gammaproteobacteria</taxon>
        <taxon>Enterobacterales</taxon>
        <taxon>Erwiniaceae</taxon>
        <taxon>Tatumella</taxon>
    </lineage>
</organism>
<accession>A0ABW1VUC1</accession>
<feature type="transmembrane region" description="Helical" evidence="7">
    <location>
        <begin position="25"/>
        <end position="46"/>
    </location>
</feature>
<sequence length="209" mass="23135">MIDWRWIADNQSMILGLSWQHAQMVLYSLFFGTLLTALFLLIILRWPKTAQPIVSFCGVLFTIPSLALFILLIPFTGLSVTTSVTGLTLYSLLILLSNVLAGMEKLPADVLESGRALGYTRIYRFIDVEFYLILPAVISGLRIASVTLVGLVTVTSLIGQGGLGQLLLAGFNQDFLTPIYVSLLLSLVLSFIFDFVIARTGQWITLWNN</sequence>
<dbReference type="PROSITE" id="PS50928">
    <property type="entry name" value="ABC_TM1"/>
    <property type="match status" value="1"/>
</dbReference>